<feature type="region of interest" description="Disordered" evidence="1">
    <location>
        <begin position="23"/>
        <end position="88"/>
    </location>
</feature>
<feature type="chain" id="PRO_5011729734" description="Secreted protein" evidence="2">
    <location>
        <begin position="21"/>
        <end position="88"/>
    </location>
</feature>
<keyword evidence="6" id="KW-1185">Reference proteome</keyword>
<feature type="compositionally biased region" description="Low complexity" evidence="1">
    <location>
        <begin position="56"/>
        <end position="76"/>
    </location>
</feature>
<evidence type="ECO:0000313" key="5">
    <source>
        <dbReference type="Proteomes" id="UP000199245"/>
    </source>
</evidence>
<keyword evidence="2" id="KW-0732">Signal</keyword>
<evidence type="ECO:0000313" key="6">
    <source>
        <dbReference type="Proteomes" id="UP001221546"/>
    </source>
</evidence>
<gene>
    <name evidence="4" type="ORF">QA636_40960</name>
    <name evidence="3" type="ORF">SAMN05216337_105715</name>
</gene>
<organism evidence="3 5">
    <name type="scientific">Bradyrhizobium brasilense</name>
    <dbReference type="NCBI Taxonomy" id="1419277"/>
    <lineage>
        <taxon>Bacteria</taxon>
        <taxon>Pseudomonadati</taxon>
        <taxon>Pseudomonadota</taxon>
        <taxon>Alphaproteobacteria</taxon>
        <taxon>Hyphomicrobiales</taxon>
        <taxon>Nitrobacteraceae</taxon>
        <taxon>Bradyrhizobium</taxon>
    </lineage>
</organism>
<reference evidence="3 5" key="1">
    <citation type="submission" date="2016-10" db="EMBL/GenBank/DDBJ databases">
        <authorList>
            <person name="de Groot N.N."/>
        </authorList>
    </citation>
    <scope>NUCLEOTIDE SEQUENCE [LARGE SCALE GENOMIC DNA]</scope>
    <source>
        <strain evidence="3 5">R5</strain>
    </source>
</reference>
<evidence type="ECO:0000256" key="2">
    <source>
        <dbReference type="SAM" id="SignalP"/>
    </source>
</evidence>
<sequence>MRIILMTTIGWALSCGFALAQADPNKDVNTATGRSAPEEKGQLQPQGWTGPLETKSGGAPPESPQGQSPPGMQGAPDGSTKTVVEPRK</sequence>
<dbReference type="EMBL" id="CP121646">
    <property type="protein sequence ID" value="WFU63694.1"/>
    <property type="molecule type" value="Genomic_DNA"/>
</dbReference>
<evidence type="ECO:0008006" key="7">
    <source>
        <dbReference type="Google" id="ProtNLM"/>
    </source>
</evidence>
<proteinExistence type="predicted"/>
<dbReference type="Proteomes" id="UP000199245">
    <property type="component" value="Unassembled WGS sequence"/>
</dbReference>
<feature type="signal peptide" evidence="2">
    <location>
        <begin position="1"/>
        <end position="20"/>
    </location>
</feature>
<evidence type="ECO:0000313" key="4">
    <source>
        <dbReference type="EMBL" id="WFU63694.1"/>
    </source>
</evidence>
<reference evidence="4 6" key="2">
    <citation type="submission" date="2023-04" db="EMBL/GenBank/DDBJ databases">
        <title>Australian commercial rhizobial inoculants.</title>
        <authorList>
            <person name="Kohlmeier M.G."/>
            <person name="O'Hara G.W."/>
            <person name="Colombi E."/>
            <person name="Ramsay J.P."/>
            <person name="Terpolilli J."/>
        </authorList>
    </citation>
    <scope>NUCLEOTIDE SEQUENCE [LARGE SCALE GENOMIC DNA]</scope>
    <source>
        <strain evidence="4 6">CB627</strain>
    </source>
</reference>
<dbReference type="EMBL" id="FMZW01000057">
    <property type="protein sequence ID" value="SDF46766.1"/>
    <property type="molecule type" value="Genomic_DNA"/>
</dbReference>
<evidence type="ECO:0000256" key="1">
    <source>
        <dbReference type="SAM" id="MobiDB-lite"/>
    </source>
</evidence>
<dbReference type="Proteomes" id="UP001221546">
    <property type="component" value="Chromosome"/>
</dbReference>
<name>A0A1G7LBM1_9BRAD</name>
<evidence type="ECO:0000313" key="3">
    <source>
        <dbReference type="EMBL" id="SDF46766.1"/>
    </source>
</evidence>
<accession>A0A1G7LBM1</accession>
<dbReference type="RefSeq" id="WP_141340539.1">
    <property type="nucleotide sequence ID" value="NZ_CP121646.1"/>
</dbReference>
<dbReference type="AlphaFoldDB" id="A0A1G7LBM1"/>
<dbReference type="PROSITE" id="PS51257">
    <property type="entry name" value="PROKAR_LIPOPROTEIN"/>
    <property type="match status" value="1"/>
</dbReference>
<protein>
    <recommendedName>
        <fullName evidence="7">Secreted protein</fullName>
    </recommendedName>
</protein>